<dbReference type="PANTHER" id="PTHR31521:SF4">
    <property type="entry name" value="PROTEIN NARROW LEAF 1"/>
    <property type="match status" value="1"/>
</dbReference>
<protein>
    <recommendedName>
        <fullName evidence="2">Nal1 C-terminal domain-containing protein</fullName>
    </recommendedName>
</protein>
<reference evidence="3" key="2">
    <citation type="submission" date="2019-07" db="EMBL/GenBank/DDBJ databases">
        <authorList>
            <person name="Seetharam A."/>
            <person name="Woodhouse M."/>
            <person name="Cannon E."/>
        </authorList>
    </citation>
    <scope>NUCLEOTIDE SEQUENCE [LARGE SCALE GENOMIC DNA]</scope>
    <source>
        <strain evidence="3">cv. B73</strain>
    </source>
</reference>
<evidence type="ECO:0000313" key="3">
    <source>
        <dbReference type="EnsemblPlants" id="Zm00001eb070820_P001"/>
    </source>
</evidence>
<dbReference type="Gramene" id="Zm00001eb070820_T001">
    <property type="protein sequence ID" value="Zm00001eb070820_P001"/>
    <property type="gene ID" value="Zm00001eb070820"/>
</dbReference>
<dbReference type="InterPro" id="IPR057904">
    <property type="entry name" value="Nal1_C"/>
</dbReference>
<dbReference type="AlphaFoldDB" id="A0A804MAG8"/>
<accession>A0A804MAG8</accession>
<dbReference type="InterPro" id="IPR057906">
    <property type="entry name" value="Nal1"/>
</dbReference>
<dbReference type="PANTHER" id="PTHR31521">
    <property type="entry name" value="EXPRESSED PROTEIN"/>
    <property type="match status" value="1"/>
</dbReference>
<evidence type="ECO:0007829" key="5">
    <source>
        <dbReference type="PeptideAtlas" id="A0A804MAG8"/>
    </source>
</evidence>
<reference evidence="4" key="1">
    <citation type="submission" date="2015-12" db="EMBL/GenBank/DDBJ databases">
        <title>Update maize B73 reference genome by single molecule sequencing technologies.</title>
        <authorList>
            <consortium name="Maize Genome Sequencing Project"/>
            <person name="Ware D."/>
        </authorList>
    </citation>
    <scope>NUCLEOTIDE SEQUENCE [LARGE SCALE GENOMIC DNA]</scope>
    <source>
        <strain evidence="4">cv. B73</strain>
    </source>
</reference>
<gene>
    <name evidence="3" type="primary">LOC100383111</name>
</gene>
<keyword evidence="4" id="KW-1185">Reference proteome</keyword>
<feature type="region of interest" description="Disordered" evidence="1">
    <location>
        <begin position="207"/>
        <end position="228"/>
    </location>
</feature>
<proteinExistence type="evidence at protein level"/>
<dbReference type="EnsemblPlants" id="Zm00001eb070820_T001">
    <property type="protein sequence ID" value="Zm00001eb070820_P001"/>
    <property type="gene ID" value="Zm00001eb070820"/>
</dbReference>
<reference evidence="3" key="3">
    <citation type="submission" date="2021-05" db="UniProtKB">
        <authorList>
            <consortium name="EnsemblPlants"/>
        </authorList>
    </citation>
    <scope>IDENTIFICATION</scope>
    <source>
        <strain evidence="3">cv. B73</strain>
    </source>
</reference>
<dbReference type="Proteomes" id="UP000007305">
    <property type="component" value="Chromosome 2"/>
</dbReference>
<dbReference type="Pfam" id="PF25819">
    <property type="entry name" value="Nal1_C"/>
    <property type="match status" value="1"/>
</dbReference>
<sequence length="228" mass="24827">MFTELVDKLCGSDECIGSGSQVASQDTFGTLGAIVKRRTGNKQIGFLTNRHVAVDLDYPNQKMYHPLPPNLGPGVYLGAVERATSFITDDVWYGIYAGTNPDAVQQQRLALVAAANSAVGESSTAAVPAPEEKVEIFEPLGIKIEQLPRHDVSATTEGDEAAVINVEERQFISNFVGMSPVRDDQDAPRQIANLNNPSEEELAMSLHLGDREAKRLRTDTESELDLEK</sequence>
<name>A0A804MAG8_MAIZE</name>
<keyword evidence="5" id="KW-1267">Proteomics identification</keyword>
<evidence type="ECO:0000256" key="1">
    <source>
        <dbReference type="SAM" id="MobiDB-lite"/>
    </source>
</evidence>
<dbReference type="OrthoDB" id="1881052at2759"/>
<evidence type="ECO:0000259" key="2">
    <source>
        <dbReference type="Pfam" id="PF25819"/>
    </source>
</evidence>
<feature type="compositionally biased region" description="Basic and acidic residues" evidence="1">
    <location>
        <begin position="208"/>
        <end position="228"/>
    </location>
</feature>
<organism evidence="3 4">
    <name type="scientific">Zea mays</name>
    <name type="common">Maize</name>
    <dbReference type="NCBI Taxonomy" id="4577"/>
    <lineage>
        <taxon>Eukaryota</taxon>
        <taxon>Viridiplantae</taxon>
        <taxon>Streptophyta</taxon>
        <taxon>Embryophyta</taxon>
        <taxon>Tracheophyta</taxon>
        <taxon>Spermatophyta</taxon>
        <taxon>Magnoliopsida</taxon>
        <taxon>Liliopsida</taxon>
        <taxon>Poales</taxon>
        <taxon>Poaceae</taxon>
        <taxon>PACMAD clade</taxon>
        <taxon>Panicoideae</taxon>
        <taxon>Andropogonodae</taxon>
        <taxon>Andropogoneae</taxon>
        <taxon>Tripsacinae</taxon>
        <taxon>Zea</taxon>
    </lineage>
</organism>
<feature type="domain" description="Nal1 C-terminal" evidence="2">
    <location>
        <begin position="1"/>
        <end position="115"/>
    </location>
</feature>
<evidence type="ECO:0000313" key="4">
    <source>
        <dbReference type="Proteomes" id="UP000007305"/>
    </source>
</evidence>